<protein>
    <submittedName>
        <fullName evidence="2">Phosphotransferase</fullName>
    </submittedName>
</protein>
<organism evidence="2 3">
    <name type="scientific">Actinomadura vinacea</name>
    <dbReference type="NCBI Taxonomy" id="115336"/>
    <lineage>
        <taxon>Bacteria</taxon>
        <taxon>Bacillati</taxon>
        <taxon>Actinomycetota</taxon>
        <taxon>Actinomycetes</taxon>
        <taxon>Streptosporangiales</taxon>
        <taxon>Thermomonosporaceae</taxon>
        <taxon>Actinomadura</taxon>
    </lineage>
</organism>
<proteinExistence type="predicted"/>
<reference evidence="2 3" key="1">
    <citation type="journal article" date="2019" name="Int. J. Syst. Evol. Microbiol.">
        <title>The Global Catalogue of Microorganisms (GCM) 10K type strain sequencing project: providing services to taxonomists for standard genome sequencing and annotation.</title>
        <authorList>
            <consortium name="The Broad Institute Genomics Platform"/>
            <consortium name="The Broad Institute Genome Sequencing Center for Infectious Disease"/>
            <person name="Wu L."/>
            <person name="Ma J."/>
        </authorList>
    </citation>
    <scope>NUCLEOTIDE SEQUENCE [LARGE SCALE GENOMIC DNA]</scope>
    <source>
        <strain evidence="2 3">JCM 3325</strain>
    </source>
</reference>
<dbReference type="EMBL" id="BAAARW010000011">
    <property type="protein sequence ID" value="GAA2416400.1"/>
    <property type="molecule type" value="Genomic_DNA"/>
</dbReference>
<comment type="caution">
    <text evidence="2">The sequence shown here is derived from an EMBL/GenBank/DDBJ whole genome shotgun (WGS) entry which is preliminary data.</text>
</comment>
<gene>
    <name evidence="2" type="ORF">GCM10010191_28500</name>
</gene>
<accession>A0ABN3IX43</accession>
<dbReference type="InterPro" id="IPR011009">
    <property type="entry name" value="Kinase-like_dom_sf"/>
</dbReference>
<evidence type="ECO:0000313" key="3">
    <source>
        <dbReference type="Proteomes" id="UP001501231"/>
    </source>
</evidence>
<dbReference type="Proteomes" id="UP001501231">
    <property type="component" value="Unassembled WGS sequence"/>
</dbReference>
<evidence type="ECO:0000313" key="2">
    <source>
        <dbReference type="EMBL" id="GAA2416400.1"/>
    </source>
</evidence>
<feature type="region of interest" description="Disordered" evidence="1">
    <location>
        <begin position="1"/>
        <end position="23"/>
    </location>
</feature>
<evidence type="ECO:0000256" key="1">
    <source>
        <dbReference type="SAM" id="MobiDB-lite"/>
    </source>
</evidence>
<sequence length="266" mass="29457">MSSYASFEPLTGAEGQPTPVLRHGDTVLRPAMPWTASVQALLNHLQEVGFTGSPRVVGDGCDDQGREVVTYIEGGFVHPHAWTDEGVWRAGRLLRDLHDATATFRPPPEAVWQPWPFHSDAPDAIISHRDTGPWHTVARDGLPVAYIDWTSAGPTDRLDDIAGAAWWNAQLHDDDVAERQNLPDAASRAGQLRRFLDGYGLAVEDRRDFVTRMIEYAIRDCAGAAVKARVTPESTDTAPLWALAWQARSAAWMLRHRPLLQRAIST</sequence>
<keyword evidence="3" id="KW-1185">Reference proteome</keyword>
<dbReference type="RefSeq" id="WP_344589398.1">
    <property type="nucleotide sequence ID" value="NZ_BAAARW010000011.1"/>
</dbReference>
<dbReference type="SUPFAM" id="SSF56112">
    <property type="entry name" value="Protein kinase-like (PK-like)"/>
    <property type="match status" value="1"/>
</dbReference>
<name>A0ABN3IX43_9ACTN</name>